<name>A0ABS4JVN2_9FIRM</name>
<feature type="transmembrane region" description="Helical" evidence="1">
    <location>
        <begin position="181"/>
        <end position="203"/>
    </location>
</feature>
<dbReference type="Pfam" id="PF04976">
    <property type="entry name" value="DmsC"/>
    <property type="match status" value="1"/>
</dbReference>
<dbReference type="Proteomes" id="UP001519289">
    <property type="component" value="Unassembled WGS sequence"/>
</dbReference>
<keyword evidence="3" id="KW-1185">Reference proteome</keyword>
<evidence type="ECO:0000313" key="2">
    <source>
        <dbReference type="EMBL" id="MBP2019600.1"/>
    </source>
</evidence>
<feature type="transmembrane region" description="Helical" evidence="1">
    <location>
        <begin position="148"/>
        <end position="169"/>
    </location>
</feature>
<dbReference type="RefSeq" id="WP_209467704.1">
    <property type="nucleotide sequence ID" value="NZ_JAGGLG010000031.1"/>
</dbReference>
<feature type="transmembrane region" description="Helical" evidence="1">
    <location>
        <begin position="84"/>
        <end position="104"/>
    </location>
</feature>
<evidence type="ECO:0000256" key="1">
    <source>
        <dbReference type="SAM" id="Phobius"/>
    </source>
</evidence>
<feature type="transmembrane region" description="Helical" evidence="1">
    <location>
        <begin position="255"/>
        <end position="276"/>
    </location>
</feature>
<sequence>MEMEWTSLTLFTVLSETAVGLAVLYTLFGFTPSARQKPDAYNRLARPAMLTAWLATGAAMLLSLTHLGHPQFAFRALGGLPSSWLSWEVLLTSLFALGALLLWWQSRTGQAPRWAPVLVSAVGLASVIASGMIYVLPSLPANAGGFPVLLFLATTLTTGGAALLALLSVTEAGRAFAPEWLVELALFTAGAVLLTGLLTFAHTGAAATGLPEARAQAGAMTGSAWYLVRLLVGLAMPAILLLWQAWRPRLSRAALLLPVALLVAGELTGRLLFFASSTFTGINTGL</sequence>
<proteinExistence type="predicted"/>
<comment type="caution">
    <text evidence="2">The sequence shown here is derived from an EMBL/GenBank/DDBJ whole genome shotgun (WGS) entry which is preliminary data.</text>
</comment>
<protein>
    <submittedName>
        <fullName evidence="2">Anaerobic dimethyl sulfoxide reductase subunit C (Anchor subunit)</fullName>
    </submittedName>
</protein>
<gene>
    <name evidence="2" type="ORF">J2Z79_003042</name>
</gene>
<keyword evidence="1" id="KW-0812">Transmembrane</keyword>
<dbReference type="EMBL" id="JAGGLG010000031">
    <property type="protein sequence ID" value="MBP2019600.1"/>
    <property type="molecule type" value="Genomic_DNA"/>
</dbReference>
<dbReference type="PANTHER" id="PTHR38095">
    <property type="entry name" value="ANAEROBIC DIMETHYL SULFOXIDE REDUCTASE CHAIN YNFH"/>
    <property type="match status" value="1"/>
</dbReference>
<feature type="transmembrane region" description="Helical" evidence="1">
    <location>
        <begin position="48"/>
        <end position="64"/>
    </location>
</feature>
<feature type="transmembrane region" description="Helical" evidence="1">
    <location>
        <begin position="116"/>
        <end position="136"/>
    </location>
</feature>
<accession>A0ABS4JVN2</accession>
<keyword evidence="1" id="KW-0472">Membrane</keyword>
<dbReference type="PANTHER" id="PTHR38095:SF1">
    <property type="entry name" value="ANAEROBIC DIMETHYL SULFOXIDE REDUCTASE CHAIN YNFH"/>
    <property type="match status" value="1"/>
</dbReference>
<evidence type="ECO:0000313" key="3">
    <source>
        <dbReference type="Proteomes" id="UP001519289"/>
    </source>
</evidence>
<reference evidence="2 3" key="1">
    <citation type="submission" date="2021-03" db="EMBL/GenBank/DDBJ databases">
        <title>Genomic Encyclopedia of Type Strains, Phase IV (KMG-IV): sequencing the most valuable type-strain genomes for metagenomic binning, comparative biology and taxonomic classification.</title>
        <authorList>
            <person name="Goeker M."/>
        </authorList>
    </citation>
    <scope>NUCLEOTIDE SEQUENCE [LARGE SCALE GENOMIC DNA]</scope>
    <source>
        <strain evidence="2 3">DSM 27138</strain>
    </source>
</reference>
<feature type="transmembrane region" description="Helical" evidence="1">
    <location>
        <begin position="6"/>
        <end position="28"/>
    </location>
</feature>
<dbReference type="InterPro" id="IPR007059">
    <property type="entry name" value="DmsC"/>
</dbReference>
<feature type="transmembrane region" description="Helical" evidence="1">
    <location>
        <begin position="223"/>
        <end position="243"/>
    </location>
</feature>
<organism evidence="2 3">
    <name type="scientific">Symbiobacterium terraclitae</name>
    <dbReference type="NCBI Taxonomy" id="557451"/>
    <lineage>
        <taxon>Bacteria</taxon>
        <taxon>Bacillati</taxon>
        <taxon>Bacillota</taxon>
        <taxon>Clostridia</taxon>
        <taxon>Eubacteriales</taxon>
        <taxon>Symbiobacteriaceae</taxon>
        <taxon>Symbiobacterium</taxon>
    </lineage>
</organism>
<keyword evidence="1" id="KW-1133">Transmembrane helix</keyword>